<name>V5FSA1_BYSSN</name>
<feature type="region of interest" description="Disordered" evidence="2">
    <location>
        <begin position="288"/>
        <end position="309"/>
    </location>
</feature>
<feature type="compositionally biased region" description="Polar residues" evidence="2">
    <location>
        <begin position="453"/>
        <end position="497"/>
    </location>
</feature>
<feature type="region of interest" description="Disordered" evidence="2">
    <location>
        <begin position="554"/>
        <end position="574"/>
    </location>
</feature>
<protein>
    <recommendedName>
        <fullName evidence="3">Sld7 C-terminal domain-containing protein</fullName>
    </recommendedName>
</protein>
<dbReference type="InterPro" id="IPR041260">
    <property type="entry name" value="Sld7_C"/>
</dbReference>
<feature type="region of interest" description="Disordered" evidence="2">
    <location>
        <begin position="430"/>
        <end position="510"/>
    </location>
</feature>
<dbReference type="SUPFAM" id="SSF53474">
    <property type="entry name" value="alpha/beta-Hydrolases"/>
    <property type="match status" value="1"/>
</dbReference>
<accession>V5FSA1</accession>
<dbReference type="InParanoid" id="V5FSA1"/>
<dbReference type="Pfam" id="PF18596">
    <property type="entry name" value="Sld7_C"/>
    <property type="match status" value="1"/>
</dbReference>
<organism evidence="4 5">
    <name type="scientific">Byssochlamys spectabilis (strain No. 5 / NBRC 109023)</name>
    <name type="common">Paecilomyces variotii</name>
    <dbReference type="NCBI Taxonomy" id="1356009"/>
    <lineage>
        <taxon>Eukaryota</taxon>
        <taxon>Fungi</taxon>
        <taxon>Dikarya</taxon>
        <taxon>Ascomycota</taxon>
        <taxon>Pezizomycotina</taxon>
        <taxon>Eurotiomycetes</taxon>
        <taxon>Eurotiomycetidae</taxon>
        <taxon>Eurotiales</taxon>
        <taxon>Thermoascaceae</taxon>
        <taxon>Paecilomyces</taxon>
    </lineage>
</organism>
<reference evidence="5" key="1">
    <citation type="journal article" date="2014" name="Genome Announc.">
        <title>Draft genome sequence of the formaldehyde-resistant fungus Byssochlamys spectabilis No. 5 (anamorph Paecilomyces variotii No. 5) (NBRC109023).</title>
        <authorList>
            <person name="Oka T."/>
            <person name="Ekino K."/>
            <person name="Fukuda K."/>
            <person name="Nomura Y."/>
        </authorList>
    </citation>
    <scope>NUCLEOTIDE SEQUENCE [LARGE SCALE GENOMIC DNA]</scope>
    <source>
        <strain evidence="5">No. 5 / NBRC 109023</strain>
    </source>
</reference>
<dbReference type="Gene3D" id="3.40.50.1820">
    <property type="entry name" value="alpha/beta hydrolase"/>
    <property type="match status" value="1"/>
</dbReference>
<dbReference type="eggNOG" id="ENOG502S7PV">
    <property type="taxonomic scope" value="Eukaryota"/>
</dbReference>
<dbReference type="AlphaFoldDB" id="V5FSA1"/>
<keyword evidence="5" id="KW-1185">Reference proteome</keyword>
<dbReference type="Proteomes" id="UP000018001">
    <property type="component" value="Unassembled WGS sequence"/>
</dbReference>
<evidence type="ECO:0000256" key="2">
    <source>
        <dbReference type="SAM" id="MobiDB-lite"/>
    </source>
</evidence>
<dbReference type="HOGENOM" id="CLU_029042_0_0_1"/>
<dbReference type="EMBL" id="BAUL01000001">
    <property type="protein sequence ID" value="GAD91477.1"/>
    <property type="molecule type" value="Genomic_DNA"/>
</dbReference>
<proteinExistence type="predicted"/>
<dbReference type="Pfam" id="PF10340">
    <property type="entry name" value="Say1_Mug180"/>
    <property type="match status" value="1"/>
</dbReference>
<comment type="caution">
    <text evidence="4">The sequence shown here is derived from an EMBL/GenBank/DDBJ whole genome shotgun (WGS) entry which is preliminary data.</text>
</comment>
<evidence type="ECO:0000313" key="5">
    <source>
        <dbReference type="Proteomes" id="UP000018001"/>
    </source>
</evidence>
<dbReference type="PANTHER" id="PTHR48081">
    <property type="entry name" value="AB HYDROLASE SUPERFAMILY PROTEIN C4A8.06C"/>
    <property type="match status" value="1"/>
</dbReference>
<feature type="region of interest" description="Disordered" evidence="2">
    <location>
        <begin position="330"/>
        <end position="349"/>
    </location>
</feature>
<dbReference type="InterPro" id="IPR029058">
    <property type="entry name" value="AB_hydrolase_fold"/>
</dbReference>
<dbReference type="InterPro" id="IPR019436">
    <property type="entry name" value="Say1-like"/>
</dbReference>
<sequence>MSPSWSSLTVFTPLARGPSCFALIEDLLDLASETKNHYPRQLQQAVSMLSYLINDVHKKPADISLVGNSAGCHLILGLLLHISHPCHLVPPLEIPGQLYQTVLTSPWVTFDIFAQSMEKNKDKDVICPSALAYWGRNVLDGANVDPWNTPLSAPKEWWSDLKVGDILVLYGGDEIMHDDTAEFCSCSFTDNDAKLSLRSLVNPALIPLYARAGPSLELHAINVETSQWLKSRLLSNIWLEEDAVEKGQSVQCPIGMLLRVESNGRATTAGHPVSDILVYGVLSSEAPLGRPPTPPVSSSPDVQEEEDGSGLLKRELRIYASPLSGSLISKAHALPSPPSSPENRSLSSDGHFAEFIPDLRSPSPKRKRVATLFEVAAQHHKRVRQKGGEAVSQLMAHANSQSIPPLNPIKIKKEPEEIGNYALERISSQRARSLSLGGNLRASRPAETRLESQRPSTAKSHGRNTLSRANTPNPFLESSSQRFEQSGVPSSQSNNDPLSKPKDTSTIISENKSLMTRTILTCMRLYGYHRSNSRSSTNKGNATTQADLESFNAEERDMRTPAPENGLSTNSVGSSDEDEFRAMYHATYKAATFALRRYLREPGPTTAEAGALPPVLEKERATNTIDNLLRLFCEDA</sequence>
<keyword evidence="1" id="KW-0378">Hydrolase</keyword>
<evidence type="ECO:0000313" key="4">
    <source>
        <dbReference type="EMBL" id="GAD91477.1"/>
    </source>
</evidence>
<evidence type="ECO:0000259" key="3">
    <source>
        <dbReference type="Pfam" id="PF18596"/>
    </source>
</evidence>
<dbReference type="PANTHER" id="PTHR48081:SF31">
    <property type="entry name" value="STERYL ACETYL HYDROLASE MUG81-RELATED"/>
    <property type="match status" value="1"/>
</dbReference>
<dbReference type="InterPro" id="IPR050300">
    <property type="entry name" value="GDXG_lipolytic_enzyme"/>
</dbReference>
<evidence type="ECO:0000256" key="1">
    <source>
        <dbReference type="ARBA" id="ARBA00022801"/>
    </source>
</evidence>
<dbReference type="GO" id="GO:0016787">
    <property type="term" value="F:hydrolase activity"/>
    <property type="evidence" value="ECO:0007669"/>
    <property type="project" value="UniProtKB-KW"/>
</dbReference>
<feature type="domain" description="Sld7 C-terminal" evidence="3">
    <location>
        <begin position="510"/>
        <end position="633"/>
    </location>
</feature>
<dbReference type="OrthoDB" id="4205424at2759"/>
<gene>
    <name evidence="4" type="ORF">PVAR5_0048</name>
</gene>